<reference evidence="2" key="1">
    <citation type="journal article" date="2019" name="MBio">
        <title>Comparative genomics for the elucidation of multidrug resistance (MDR) in Candida lusitaniae.</title>
        <authorList>
            <person name="Kannan A."/>
            <person name="Asner S.A."/>
            <person name="Trachsel E."/>
            <person name="Kelly S."/>
            <person name="Parker J."/>
            <person name="Sanglard D."/>
        </authorList>
    </citation>
    <scope>NUCLEOTIDE SEQUENCE [LARGE SCALE GENOMIC DNA]</scope>
    <source>
        <strain evidence="2">P1</strain>
    </source>
</reference>
<protein>
    <submittedName>
        <fullName evidence="1">Uncharacterized protein</fullName>
    </submittedName>
</protein>
<evidence type="ECO:0000313" key="1">
    <source>
        <dbReference type="EMBL" id="QFZ28407.1"/>
    </source>
</evidence>
<dbReference type="Proteomes" id="UP000326582">
    <property type="component" value="Chromosome 4"/>
</dbReference>
<evidence type="ECO:0000313" key="2">
    <source>
        <dbReference type="Proteomes" id="UP000326582"/>
    </source>
</evidence>
<gene>
    <name evidence="1" type="ORF">EJF14_40446</name>
</gene>
<dbReference type="EMBL" id="CP038487">
    <property type="protein sequence ID" value="QFZ28407.1"/>
    <property type="molecule type" value="Genomic_DNA"/>
</dbReference>
<keyword evidence="2" id="KW-1185">Reference proteome</keyword>
<organism evidence="1 2">
    <name type="scientific">Clavispora lusitaniae</name>
    <name type="common">Candida lusitaniae</name>
    <dbReference type="NCBI Taxonomy" id="36911"/>
    <lineage>
        <taxon>Eukaryota</taxon>
        <taxon>Fungi</taxon>
        <taxon>Dikarya</taxon>
        <taxon>Ascomycota</taxon>
        <taxon>Saccharomycotina</taxon>
        <taxon>Pichiomycetes</taxon>
        <taxon>Metschnikowiaceae</taxon>
        <taxon>Clavispora</taxon>
    </lineage>
</organism>
<accession>A0ACD0WLP8</accession>
<proteinExistence type="predicted"/>
<name>A0ACD0WLP8_CLALS</name>
<sequence length="412" mass="46759">MTSPLPPAMSAGRVVDPLDDTNGFNFHDFDALQLSVPVETTKYDFVEKFLTRVMNLKRPNDILSFGESNIKLSKKRPKCVEILPQVAVPPDLWLEPQIAIQYIKIKNAVLKEVNQHLRQCLDALRDGESPSFDESALLVLESRIKESNFLDFARSDSETEFRFSSLNEEDEEESPSTEEESLMIEKKATPLPDRPISRSRTTSGSFSHNMGRLSSFSRDIKSSTRKFSFLSHQNTKHNTDDQIKCYTPPQTPPQSSPIIPTPSLSSSTSQRDVSHSSLLSKSKLYNKIKKRRESAASVSTTATSVASMNSGTSMKRKSNANEYQEKKTTTPFTNTQQFDNQKDKYEYYCQLGELAKCTGELIKHLNQTSYKHELVLLMDFIKAVVFKFILIDVSHMIIDYGHIRMYGPQTLQ</sequence>